<reference evidence="2 3" key="1">
    <citation type="journal article" date="2016" name="Nat. Commun.">
        <title>Thousands of microbial genomes shed light on interconnected biogeochemical processes in an aquifer system.</title>
        <authorList>
            <person name="Anantharaman K."/>
            <person name="Brown C.T."/>
            <person name="Hug L.A."/>
            <person name="Sharon I."/>
            <person name="Castelle C.J."/>
            <person name="Probst A.J."/>
            <person name="Thomas B.C."/>
            <person name="Singh A."/>
            <person name="Wilkins M.J."/>
            <person name="Karaoz U."/>
            <person name="Brodie E.L."/>
            <person name="Williams K.H."/>
            <person name="Hubbard S.S."/>
            <person name="Banfield J.F."/>
        </authorList>
    </citation>
    <scope>NUCLEOTIDE SEQUENCE [LARGE SCALE GENOMIC DNA]</scope>
</reference>
<dbReference type="Proteomes" id="UP000179266">
    <property type="component" value="Unassembled WGS sequence"/>
</dbReference>
<dbReference type="GO" id="GO:0003677">
    <property type="term" value="F:DNA binding"/>
    <property type="evidence" value="ECO:0007669"/>
    <property type="project" value="InterPro"/>
</dbReference>
<dbReference type="GO" id="GO:0004803">
    <property type="term" value="F:transposase activity"/>
    <property type="evidence" value="ECO:0007669"/>
    <property type="project" value="InterPro"/>
</dbReference>
<evidence type="ECO:0000313" key="3">
    <source>
        <dbReference type="Proteomes" id="UP000179266"/>
    </source>
</evidence>
<accession>A0A1F7S2Q2</accession>
<dbReference type="AlphaFoldDB" id="A0A1F7S2Q2"/>
<dbReference type="Pfam" id="PF01548">
    <property type="entry name" value="DEDD_Tnp_IS110"/>
    <property type="match status" value="1"/>
</dbReference>
<name>A0A1F7S2Q2_9BACT</name>
<proteinExistence type="predicted"/>
<protein>
    <recommendedName>
        <fullName evidence="1">Transposase IS110-like N-terminal domain-containing protein</fullName>
    </recommendedName>
</protein>
<dbReference type="EMBL" id="MGDD01000047">
    <property type="protein sequence ID" value="OGL48095.1"/>
    <property type="molecule type" value="Genomic_DNA"/>
</dbReference>
<organism evidence="2 3">
    <name type="scientific">Candidatus Schekmanbacteria bacterium RBG_13_48_7</name>
    <dbReference type="NCBI Taxonomy" id="1817878"/>
    <lineage>
        <taxon>Bacteria</taxon>
        <taxon>Candidatus Schekmaniibacteriota</taxon>
    </lineage>
</organism>
<feature type="domain" description="Transposase IS110-like N-terminal" evidence="1">
    <location>
        <begin position="5"/>
        <end position="118"/>
    </location>
</feature>
<sequence length="191" mass="22540">MERIGGKPENTIIAFEPTGPYWMPFADFLEEQGYEWVFINPMYTKRYKDVLDNSPLKSDPKDAQVVLELLQMGRYMKGKLMKGAFRELHISSLYLRQLTKRRVILRNHIHSYLAMRFPEFLRIFKNPVCECARAILKKYPYPALIVKDGLSNFLNFVIAQHSVKIGRRWQKSKGVIHLKVFVKRKVFSLEK</sequence>
<dbReference type="PANTHER" id="PTHR33055">
    <property type="entry name" value="TRANSPOSASE FOR INSERTION SEQUENCE ELEMENT IS1111A"/>
    <property type="match status" value="1"/>
</dbReference>
<gene>
    <name evidence="2" type="ORF">A2161_12680</name>
</gene>
<evidence type="ECO:0000313" key="2">
    <source>
        <dbReference type="EMBL" id="OGL48095.1"/>
    </source>
</evidence>
<dbReference type="PANTHER" id="PTHR33055:SF15">
    <property type="entry name" value="TRANSPOSASE-RELATED"/>
    <property type="match status" value="1"/>
</dbReference>
<dbReference type="GO" id="GO:0006313">
    <property type="term" value="P:DNA transposition"/>
    <property type="evidence" value="ECO:0007669"/>
    <property type="project" value="InterPro"/>
</dbReference>
<dbReference type="InterPro" id="IPR047650">
    <property type="entry name" value="Transpos_IS110"/>
</dbReference>
<evidence type="ECO:0000259" key="1">
    <source>
        <dbReference type="Pfam" id="PF01548"/>
    </source>
</evidence>
<dbReference type="InterPro" id="IPR002525">
    <property type="entry name" value="Transp_IS110-like_N"/>
</dbReference>
<comment type="caution">
    <text evidence="2">The sequence shown here is derived from an EMBL/GenBank/DDBJ whole genome shotgun (WGS) entry which is preliminary data.</text>
</comment>